<proteinExistence type="predicted"/>
<evidence type="ECO:0000313" key="1">
    <source>
        <dbReference type="EMBL" id="KAJ1171195.1"/>
    </source>
</evidence>
<evidence type="ECO:0000313" key="2">
    <source>
        <dbReference type="Proteomes" id="UP001066276"/>
    </source>
</evidence>
<protein>
    <submittedName>
        <fullName evidence="1">Uncharacterized protein</fullName>
    </submittedName>
</protein>
<comment type="caution">
    <text evidence="1">The sequence shown here is derived from an EMBL/GenBank/DDBJ whole genome shotgun (WGS) entry which is preliminary data.</text>
</comment>
<dbReference type="Proteomes" id="UP001066276">
    <property type="component" value="Chromosome 4_1"/>
</dbReference>
<name>A0AAV7T4N4_PLEWA</name>
<keyword evidence="2" id="KW-1185">Reference proteome</keyword>
<accession>A0AAV7T4N4</accession>
<reference evidence="1" key="1">
    <citation type="journal article" date="2022" name="bioRxiv">
        <title>Sequencing and chromosome-scale assembly of the giantPleurodeles waltlgenome.</title>
        <authorList>
            <person name="Brown T."/>
            <person name="Elewa A."/>
            <person name="Iarovenko S."/>
            <person name="Subramanian E."/>
            <person name="Araus A.J."/>
            <person name="Petzold A."/>
            <person name="Susuki M."/>
            <person name="Suzuki K.-i.T."/>
            <person name="Hayashi T."/>
            <person name="Toyoda A."/>
            <person name="Oliveira C."/>
            <person name="Osipova E."/>
            <person name="Leigh N.D."/>
            <person name="Simon A."/>
            <person name="Yun M.H."/>
        </authorList>
    </citation>
    <scope>NUCLEOTIDE SEQUENCE</scope>
    <source>
        <strain evidence="1">20211129_DDA</strain>
        <tissue evidence="1">Liver</tissue>
    </source>
</reference>
<dbReference type="AlphaFoldDB" id="A0AAV7T4N4"/>
<sequence>MGQRDRLPRGVARSRPPRFLRGCLAPTRRRFGDSRGRLGGWRLAAGDWPGLAWIGVVRYVERQIGGIWPLEPWARPLEDIGAAVSPRYNYCGAAGDVASAVRPGRRG</sequence>
<gene>
    <name evidence="1" type="ORF">NDU88_003065</name>
</gene>
<organism evidence="1 2">
    <name type="scientific">Pleurodeles waltl</name>
    <name type="common">Iberian ribbed newt</name>
    <dbReference type="NCBI Taxonomy" id="8319"/>
    <lineage>
        <taxon>Eukaryota</taxon>
        <taxon>Metazoa</taxon>
        <taxon>Chordata</taxon>
        <taxon>Craniata</taxon>
        <taxon>Vertebrata</taxon>
        <taxon>Euteleostomi</taxon>
        <taxon>Amphibia</taxon>
        <taxon>Batrachia</taxon>
        <taxon>Caudata</taxon>
        <taxon>Salamandroidea</taxon>
        <taxon>Salamandridae</taxon>
        <taxon>Pleurodelinae</taxon>
        <taxon>Pleurodeles</taxon>
    </lineage>
</organism>
<dbReference type="EMBL" id="JANPWB010000007">
    <property type="protein sequence ID" value="KAJ1171195.1"/>
    <property type="molecule type" value="Genomic_DNA"/>
</dbReference>